<dbReference type="EMBL" id="JAEVLS010000003">
    <property type="protein sequence ID" value="MBM0106161.1"/>
    <property type="molecule type" value="Genomic_DNA"/>
</dbReference>
<evidence type="ECO:0000313" key="4">
    <source>
        <dbReference type="Proteomes" id="UP000661077"/>
    </source>
</evidence>
<dbReference type="Pfam" id="PF01531">
    <property type="entry name" value="Glyco_transf_11"/>
    <property type="match status" value="1"/>
</dbReference>
<dbReference type="CDD" id="cd11301">
    <property type="entry name" value="Fut1_Fut2_like"/>
    <property type="match status" value="1"/>
</dbReference>
<dbReference type="Gene3D" id="3.40.50.11350">
    <property type="match status" value="1"/>
</dbReference>
<name>A0ABS1WYV8_9GAMM</name>
<dbReference type="Proteomes" id="UP000661077">
    <property type="component" value="Unassembled WGS sequence"/>
</dbReference>
<proteinExistence type="predicted"/>
<protein>
    <submittedName>
        <fullName evidence="3">Alpha-1,2-fucosyltransferase</fullName>
    </submittedName>
</protein>
<dbReference type="PANTHER" id="PTHR11927">
    <property type="entry name" value="GALACTOSIDE 2-L-FUCOSYLTRANSFERASE"/>
    <property type="match status" value="1"/>
</dbReference>
<dbReference type="RefSeq" id="WP_203168273.1">
    <property type="nucleotide sequence ID" value="NZ_JAEVLS010000003.1"/>
</dbReference>
<keyword evidence="1" id="KW-0328">Glycosyltransferase</keyword>
<dbReference type="InterPro" id="IPR002516">
    <property type="entry name" value="Glyco_trans_11"/>
</dbReference>
<evidence type="ECO:0000256" key="1">
    <source>
        <dbReference type="ARBA" id="ARBA00022676"/>
    </source>
</evidence>
<organism evidence="3 4">
    <name type="scientific">Steroidobacter gossypii</name>
    <dbReference type="NCBI Taxonomy" id="2805490"/>
    <lineage>
        <taxon>Bacteria</taxon>
        <taxon>Pseudomonadati</taxon>
        <taxon>Pseudomonadota</taxon>
        <taxon>Gammaproteobacteria</taxon>
        <taxon>Steroidobacterales</taxon>
        <taxon>Steroidobacteraceae</taxon>
        <taxon>Steroidobacter</taxon>
    </lineage>
</organism>
<dbReference type="PANTHER" id="PTHR11927:SF9">
    <property type="entry name" value="L-FUCOSYLTRANSFERASE"/>
    <property type="match status" value="1"/>
</dbReference>
<comment type="caution">
    <text evidence="3">The sequence shown here is derived from an EMBL/GenBank/DDBJ whole genome shotgun (WGS) entry which is preliminary data.</text>
</comment>
<evidence type="ECO:0000256" key="2">
    <source>
        <dbReference type="ARBA" id="ARBA00022679"/>
    </source>
</evidence>
<sequence length="291" mass="32933">MACIVRLNGGLGNQLFQYAVGRAVAHKYGCELLLDATLLNTRHASITPRSYELTPFKTVARLMSAEESVRAGLPTTRWDRWLARCGVRLRGRKYLIERGPGYQPAALESGGSLLLEGFWQSERYFSHIRELLLEEISTVDSAQLARASEQVQAEQSVSLHIRRGDYVSNPAAHAFHGVCSTAYYQAGMALLEQRVSRPRYFVFTDDPQWVADNRALFGRDLTIVSGAMQLQPHEEMVLMSRCRHNVIANSSFSWWGAWLNRNPDACVIAPAEWFRHAPDRDVVPTRWQRVG</sequence>
<keyword evidence="2" id="KW-0808">Transferase</keyword>
<gene>
    <name evidence="3" type="ORF">JM946_15610</name>
</gene>
<evidence type="ECO:0000313" key="3">
    <source>
        <dbReference type="EMBL" id="MBM0106161.1"/>
    </source>
</evidence>
<accession>A0ABS1WYV8</accession>
<reference evidence="3 4" key="1">
    <citation type="journal article" date="2021" name="Int. J. Syst. Evol. Microbiol.">
        <title>Steroidobacter gossypii sp. nov., isolated from soil of cotton cropping field.</title>
        <authorList>
            <person name="Huang R."/>
            <person name="Yang S."/>
            <person name="Zhen C."/>
            <person name="Liu W."/>
        </authorList>
    </citation>
    <scope>NUCLEOTIDE SEQUENCE [LARGE SCALE GENOMIC DNA]</scope>
    <source>
        <strain evidence="3 4">S1-65</strain>
    </source>
</reference>
<keyword evidence="4" id="KW-1185">Reference proteome</keyword>